<comment type="similarity">
    <text evidence="2">Belongs to the HAD-like hydrolase superfamily. CbbY/CbbZ/Gph/YieH family.</text>
</comment>
<evidence type="ECO:0000256" key="2">
    <source>
        <dbReference type="ARBA" id="ARBA00006171"/>
    </source>
</evidence>
<dbReference type="InterPro" id="IPR023214">
    <property type="entry name" value="HAD_sf"/>
</dbReference>
<evidence type="ECO:0000256" key="3">
    <source>
        <dbReference type="ARBA" id="ARBA00022723"/>
    </source>
</evidence>
<dbReference type="InterPro" id="IPR041492">
    <property type="entry name" value="HAD_2"/>
</dbReference>
<proteinExistence type="inferred from homology"/>
<keyword evidence="7" id="KW-1185">Reference proteome</keyword>
<dbReference type="InterPro" id="IPR051600">
    <property type="entry name" value="Beta-PGM-like"/>
</dbReference>
<keyword evidence="5" id="KW-0119">Carbohydrate metabolism</keyword>
<dbReference type="Gene3D" id="3.40.50.1000">
    <property type="entry name" value="HAD superfamily/HAD-like"/>
    <property type="match status" value="1"/>
</dbReference>
<dbReference type="PANTHER" id="PTHR46193">
    <property type="entry name" value="6-PHOSPHOGLUCONATE PHOSPHATASE"/>
    <property type="match status" value="1"/>
</dbReference>
<evidence type="ECO:0000256" key="1">
    <source>
        <dbReference type="ARBA" id="ARBA00001946"/>
    </source>
</evidence>
<keyword evidence="6" id="KW-0378">Hydrolase</keyword>
<dbReference type="NCBIfam" id="TIGR01509">
    <property type="entry name" value="HAD-SF-IA-v3"/>
    <property type="match status" value="1"/>
</dbReference>
<name>A0A2H6C7A2_TETHA</name>
<dbReference type="GO" id="GO:0016787">
    <property type="term" value="F:hydrolase activity"/>
    <property type="evidence" value="ECO:0007669"/>
    <property type="project" value="UniProtKB-KW"/>
</dbReference>
<dbReference type="CDD" id="cd07505">
    <property type="entry name" value="HAD_BPGM-like"/>
    <property type="match status" value="1"/>
</dbReference>
<comment type="caution">
    <text evidence="6">The sequence shown here is derived from an EMBL/GenBank/DDBJ whole genome shotgun (WGS) entry which is preliminary data.</text>
</comment>
<dbReference type="SUPFAM" id="SSF56784">
    <property type="entry name" value="HAD-like"/>
    <property type="match status" value="1"/>
</dbReference>
<dbReference type="AlphaFoldDB" id="A0A2H6C7A2"/>
<dbReference type="Proteomes" id="UP000236214">
    <property type="component" value="Unassembled WGS sequence"/>
</dbReference>
<evidence type="ECO:0000256" key="4">
    <source>
        <dbReference type="ARBA" id="ARBA00022842"/>
    </source>
</evidence>
<evidence type="ECO:0000313" key="7">
    <source>
        <dbReference type="Proteomes" id="UP000236214"/>
    </source>
</evidence>
<dbReference type="InterPro" id="IPR006439">
    <property type="entry name" value="HAD-SF_hydro_IA"/>
</dbReference>
<dbReference type="PANTHER" id="PTHR46193:SF18">
    <property type="entry name" value="HEXITOL PHOSPHATASE B"/>
    <property type="match status" value="1"/>
</dbReference>
<dbReference type="Gene3D" id="1.10.150.240">
    <property type="entry name" value="Putative phosphatase, domain 2"/>
    <property type="match status" value="1"/>
</dbReference>
<dbReference type="EMBL" id="BDEC01000016">
    <property type="protein sequence ID" value="GBD67665.1"/>
    <property type="molecule type" value="Genomic_DNA"/>
</dbReference>
<accession>A0A2H6C7A2</accession>
<dbReference type="InterPro" id="IPR036412">
    <property type="entry name" value="HAD-like_sf"/>
</dbReference>
<sequence>MKELKHQKEIFFFDMDGLLFDTEKLYYETRYQVLSKYGYSYSMKEHIRYIGRGFDDTVYKLQKLTGDKKLGQKIFNESMALFQLAIEKGHLSLKKGALDFLTELNEKGKKCYITTSSSKKVAMRVLQIAKIENFFCEIISGEEVCSNKPAPDIYLRALTIAQASKEETVVFEDAKSGVEAAIQAGINVIMIPDWVTPDEEDKRRTIAVAPSLYEAAALFH</sequence>
<dbReference type="Pfam" id="PF13419">
    <property type="entry name" value="HAD_2"/>
    <property type="match status" value="1"/>
</dbReference>
<keyword evidence="4" id="KW-0460">Magnesium</keyword>
<reference evidence="6 7" key="1">
    <citation type="submission" date="2016-05" db="EMBL/GenBank/DDBJ databases">
        <title>Whole genome sequencing of Tetragenococcus halophilus subsp. halophilus NISL 7118.</title>
        <authorList>
            <person name="Shiwa Y."/>
            <person name="Nishimura I."/>
            <person name="Yoshikawa H."/>
            <person name="Koyama Y."/>
            <person name="Oguma T."/>
        </authorList>
    </citation>
    <scope>NUCLEOTIDE SEQUENCE [LARGE SCALE GENOMIC DNA]</scope>
    <source>
        <strain evidence="6 7">NISL 7118</strain>
    </source>
</reference>
<dbReference type="GO" id="GO:0046872">
    <property type="term" value="F:metal ion binding"/>
    <property type="evidence" value="ECO:0007669"/>
    <property type="project" value="UniProtKB-KW"/>
</dbReference>
<dbReference type="RefSeq" id="WP_014123845.1">
    <property type="nucleotide sequence ID" value="NZ_BAABQP010000055.1"/>
</dbReference>
<protein>
    <submittedName>
        <fullName evidence="6">Putative hydrolase</fullName>
    </submittedName>
</protein>
<evidence type="ECO:0000313" key="6">
    <source>
        <dbReference type="EMBL" id="GBD67665.1"/>
    </source>
</evidence>
<dbReference type="InterPro" id="IPR023198">
    <property type="entry name" value="PGP-like_dom2"/>
</dbReference>
<organism evidence="6 7">
    <name type="scientific">Tetragenococcus halophilus subsp. halophilus</name>
    <dbReference type="NCBI Taxonomy" id="1513897"/>
    <lineage>
        <taxon>Bacteria</taxon>
        <taxon>Bacillati</taxon>
        <taxon>Bacillota</taxon>
        <taxon>Bacilli</taxon>
        <taxon>Lactobacillales</taxon>
        <taxon>Enterococcaceae</taxon>
        <taxon>Tetragenococcus</taxon>
    </lineage>
</organism>
<dbReference type="SFLD" id="SFLDG01129">
    <property type="entry name" value="C1.5:_HAD__Beta-PGM__Phosphata"/>
    <property type="match status" value="1"/>
</dbReference>
<comment type="cofactor">
    <cofactor evidence="1">
        <name>Mg(2+)</name>
        <dbReference type="ChEBI" id="CHEBI:18420"/>
    </cofactor>
</comment>
<dbReference type="SFLD" id="SFLDS00003">
    <property type="entry name" value="Haloacid_Dehalogenase"/>
    <property type="match status" value="1"/>
</dbReference>
<keyword evidence="3" id="KW-0479">Metal-binding</keyword>
<gene>
    <name evidence="6" type="ORF">TEHN7118_0471</name>
</gene>
<evidence type="ECO:0000256" key="5">
    <source>
        <dbReference type="ARBA" id="ARBA00023277"/>
    </source>
</evidence>